<feature type="region of interest" description="Disordered" evidence="1">
    <location>
        <begin position="97"/>
        <end position="127"/>
    </location>
</feature>
<dbReference type="AlphaFoldDB" id="A0A9D2QEW1"/>
<evidence type="ECO:0000313" key="3">
    <source>
        <dbReference type="Proteomes" id="UP000823858"/>
    </source>
</evidence>
<dbReference type="Proteomes" id="UP000823858">
    <property type="component" value="Unassembled WGS sequence"/>
</dbReference>
<protein>
    <submittedName>
        <fullName evidence="2">Uncharacterized protein</fullName>
    </submittedName>
</protein>
<comment type="caution">
    <text evidence="2">The sequence shown here is derived from an EMBL/GenBank/DDBJ whole genome shotgun (WGS) entry which is preliminary data.</text>
</comment>
<reference evidence="2" key="2">
    <citation type="submission" date="2021-04" db="EMBL/GenBank/DDBJ databases">
        <authorList>
            <person name="Gilroy R."/>
        </authorList>
    </citation>
    <scope>NUCLEOTIDE SEQUENCE</scope>
    <source>
        <strain evidence="2">ChiHjej13B12-4958</strain>
    </source>
</reference>
<dbReference type="EMBL" id="DWVP01000023">
    <property type="protein sequence ID" value="HJC85938.1"/>
    <property type="molecule type" value="Genomic_DNA"/>
</dbReference>
<evidence type="ECO:0000256" key="1">
    <source>
        <dbReference type="SAM" id="MobiDB-lite"/>
    </source>
</evidence>
<organism evidence="2 3">
    <name type="scientific">Candidatus Corynebacterium faecigallinarum</name>
    <dbReference type="NCBI Taxonomy" id="2838528"/>
    <lineage>
        <taxon>Bacteria</taxon>
        <taxon>Bacillati</taxon>
        <taxon>Actinomycetota</taxon>
        <taxon>Actinomycetes</taxon>
        <taxon>Mycobacteriales</taxon>
        <taxon>Corynebacteriaceae</taxon>
        <taxon>Corynebacterium</taxon>
    </lineage>
</organism>
<reference evidence="2" key="1">
    <citation type="journal article" date="2021" name="PeerJ">
        <title>Extensive microbial diversity within the chicken gut microbiome revealed by metagenomics and culture.</title>
        <authorList>
            <person name="Gilroy R."/>
            <person name="Ravi A."/>
            <person name="Getino M."/>
            <person name="Pursley I."/>
            <person name="Horton D.L."/>
            <person name="Alikhan N.F."/>
            <person name="Baker D."/>
            <person name="Gharbi K."/>
            <person name="Hall N."/>
            <person name="Watson M."/>
            <person name="Adriaenssens E.M."/>
            <person name="Foster-Nyarko E."/>
            <person name="Jarju S."/>
            <person name="Secka A."/>
            <person name="Antonio M."/>
            <person name="Oren A."/>
            <person name="Chaudhuri R.R."/>
            <person name="La Ragione R."/>
            <person name="Hildebrand F."/>
            <person name="Pallen M.J."/>
        </authorList>
    </citation>
    <scope>NUCLEOTIDE SEQUENCE</scope>
    <source>
        <strain evidence="2">ChiHjej13B12-4958</strain>
    </source>
</reference>
<proteinExistence type="predicted"/>
<evidence type="ECO:0000313" key="2">
    <source>
        <dbReference type="EMBL" id="HJC85938.1"/>
    </source>
</evidence>
<sequence>MKDPLRIPRVLDAVRSVWEAQPDLTLPQIYGILETRGIAWNSTDEEVVEVLDALASERPARLPADLTVGSGGSGRFLIDTEQPAHRVTIDDTWAAVRPARSGPTPRAGRKRGSGGSGGSVSAEMPQPTVWRHGGVRTASVGGPLTILDTDGFVHRFGLVSRISAVDAPAGPVTSLSGLRRDALDGHVYHLQLVGDEFAGASLVVDRTLWLFDVSRRAVDRDSFRWISLVTAEVGEDVRVKLADGTTLRLPELERITVLE</sequence>
<name>A0A9D2QEW1_9CORY</name>
<accession>A0A9D2QEW1</accession>
<gene>
    <name evidence="2" type="ORF">H9751_10440</name>
</gene>